<keyword evidence="1" id="KW-0472">Membrane</keyword>
<keyword evidence="1" id="KW-0812">Transmembrane</keyword>
<accession>A0AA45L5N1</accession>
<proteinExistence type="predicted"/>
<evidence type="ECO:0000313" key="2">
    <source>
        <dbReference type="EMBL" id="QUF03635.1"/>
    </source>
</evidence>
<feature type="transmembrane region" description="Helical" evidence="1">
    <location>
        <begin position="28"/>
        <end position="46"/>
    </location>
</feature>
<evidence type="ECO:0000313" key="3">
    <source>
        <dbReference type="Proteomes" id="UP000677152"/>
    </source>
</evidence>
<organism evidence="2 3">
    <name type="scientific">Actinosynnema pretiosum subsp. pretiosum</name>
    <dbReference type="NCBI Taxonomy" id="103721"/>
    <lineage>
        <taxon>Bacteria</taxon>
        <taxon>Bacillati</taxon>
        <taxon>Actinomycetota</taxon>
        <taxon>Actinomycetes</taxon>
        <taxon>Pseudonocardiales</taxon>
        <taxon>Pseudonocardiaceae</taxon>
        <taxon>Actinosynnema</taxon>
    </lineage>
</organism>
<dbReference type="AlphaFoldDB" id="A0AA45L5N1"/>
<reference evidence="2" key="1">
    <citation type="submission" date="2021-04" db="EMBL/GenBank/DDBJ databases">
        <title>Genomic sequence of Actinosynnema pretiosum subsp. pretiosum ATCC 31280 (C-14919).</title>
        <authorList>
            <person name="Bai L."/>
            <person name="Wang X."/>
            <person name="Xiao Y."/>
        </authorList>
    </citation>
    <scope>NUCLEOTIDE SEQUENCE</scope>
    <source>
        <strain evidence="2">ATCC 31280</strain>
    </source>
</reference>
<gene>
    <name evidence="2" type="ORF">KCV87_30325</name>
</gene>
<keyword evidence="1" id="KW-1133">Transmembrane helix</keyword>
<dbReference type="Proteomes" id="UP000677152">
    <property type="component" value="Chromosome"/>
</dbReference>
<evidence type="ECO:0000256" key="1">
    <source>
        <dbReference type="SAM" id="Phobius"/>
    </source>
</evidence>
<dbReference type="EMBL" id="CP073249">
    <property type="protein sequence ID" value="QUF03635.1"/>
    <property type="molecule type" value="Genomic_DNA"/>
</dbReference>
<sequence length="50" mass="5147">MALAAVFLVVAVWNGVLTVTEEIGWRGATAAGCAVASVSLLCVAAADRWR</sequence>
<protein>
    <submittedName>
        <fullName evidence="2">Uncharacterized protein</fullName>
    </submittedName>
</protein>
<name>A0AA45L5N1_9PSEU</name>